<gene>
    <name evidence="4" type="ORF">MmonteBS_03640</name>
    <name evidence="5" type="ORF">NJB18185_25720</name>
</gene>
<evidence type="ECO:0000313" key="5">
    <source>
        <dbReference type="EMBL" id="GKU72800.1"/>
    </source>
</evidence>
<dbReference type="InterPro" id="IPR008278">
    <property type="entry name" value="4-PPantetheinyl_Trfase_dom"/>
</dbReference>
<dbReference type="GO" id="GO:0005829">
    <property type="term" value="C:cytosol"/>
    <property type="evidence" value="ECO:0007669"/>
    <property type="project" value="TreeGrafter"/>
</dbReference>
<evidence type="ECO:0000313" key="7">
    <source>
        <dbReference type="Proteomes" id="UP001139505"/>
    </source>
</evidence>
<accession>A0AA37USU8</accession>
<organism evidence="5 7">
    <name type="scientific">Mycobacterium montefiorense</name>
    <dbReference type="NCBI Taxonomy" id="154654"/>
    <lineage>
        <taxon>Bacteria</taxon>
        <taxon>Bacillati</taxon>
        <taxon>Actinomycetota</taxon>
        <taxon>Actinomycetes</taxon>
        <taxon>Mycobacteriales</taxon>
        <taxon>Mycobacteriaceae</taxon>
        <taxon>Mycobacterium</taxon>
        <taxon>Mycobacterium simiae complex</taxon>
    </lineage>
</organism>
<dbReference type="GO" id="GO:0019878">
    <property type="term" value="P:lysine biosynthetic process via aminoadipic acid"/>
    <property type="evidence" value="ECO:0007669"/>
    <property type="project" value="TreeGrafter"/>
</dbReference>
<dbReference type="GO" id="GO:0000287">
    <property type="term" value="F:magnesium ion binding"/>
    <property type="evidence" value="ECO:0007669"/>
    <property type="project" value="InterPro"/>
</dbReference>
<evidence type="ECO:0000256" key="1">
    <source>
        <dbReference type="ARBA" id="ARBA00010990"/>
    </source>
</evidence>
<keyword evidence="2 5" id="KW-0808">Transferase</keyword>
<evidence type="ECO:0000256" key="2">
    <source>
        <dbReference type="ARBA" id="ARBA00022679"/>
    </source>
</evidence>
<sequence length="238" mass="26546">MINEAPSLQGRDYLSEITNGVFVARAVITQWTAEPVSYRAMAGLLDCDYPRWRNARSDRFRARFAATRYFAKAMVASVAEIGIEDIELRRGAFGRPEFCAPRLTSLCGARPYRVVDANLSHTGDTVVMAISTRGRVGVDVESSHRNLDHGGFAEAICHPDELSEYLDLSRCDRQRMLLRLWTWKEATTKAMGTGLSTPFPSLHVEFARGVVADSRGQQWRVHDMADAGHQVAIATEVK</sequence>
<evidence type="ECO:0000313" key="6">
    <source>
        <dbReference type="Proteomes" id="UP000245060"/>
    </source>
</evidence>
<dbReference type="Pfam" id="PF01648">
    <property type="entry name" value="ACPS"/>
    <property type="match status" value="1"/>
</dbReference>
<dbReference type="RefSeq" id="WP_235616581.1">
    <property type="nucleotide sequence ID" value="NZ_BFCH01000002.1"/>
</dbReference>
<comment type="caution">
    <text evidence="5">The sequence shown here is derived from an EMBL/GenBank/DDBJ whole genome shotgun (WGS) entry which is preliminary data.</text>
</comment>
<dbReference type="InterPro" id="IPR050559">
    <property type="entry name" value="P-Pant_transferase_sf"/>
</dbReference>
<dbReference type="InterPro" id="IPR037143">
    <property type="entry name" value="4-PPantetheinyl_Trfase_dom_sf"/>
</dbReference>
<dbReference type="AlphaFoldDB" id="A0AA37USU8"/>
<dbReference type="Proteomes" id="UP001139505">
    <property type="component" value="Unassembled WGS sequence"/>
</dbReference>
<protein>
    <submittedName>
        <fullName evidence="5">4'-phosphopantetheinyl transferase</fullName>
    </submittedName>
</protein>
<reference evidence="4" key="1">
    <citation type="journal article" date="2018" name="Genome Announc.">
        <title>Draft Genome Sequence of Mycobacterium montefiorense Isolated from Japanese Black Salamander (Hynobius nigrescens).</title>
        <authorList>
            <person name="Fukano H."/>
            <person name="Yoshida M."/>
            <person name="Shimizu A."/>
            <person name="Iwao H."/>
            <person name="Katayama Y."/>
            <person name="Omatsu T."/>
            <person name="Mizutani T."/>
            <person name="Kurata O."/>
            <person name="Wada S."/>
            <person name="Hoshino Y."/>
        </authorList>
    </citation>
    <scope>NUCLEOTIDE SEQUENCE</scope>
    <source>
        <strain evidence="4">BS</strain>
    </source>
</reference>
<dbReference type="EMBL" id="BQYH01000016">
    <property type="protein sequence ID" value="GKU72800.1"/>
    <property type="molecule type" value="Genomic_DNA"/>
</dbReference>
<dbReference type="Gene3D" id="3.90.470.20">
    <property type="entry name" value="4'-phosphopantetheinyl transferase domain"/>
    <property type="match status" value="2"/>
</dbReference>
<reference evidence="5" key="4">
    <citation type="submission" date="2022-04" db="EMBL/GenBank/DDBJ databases">
        <authorList>
            <person name="Komine T."/>
            <person name="Fukano H."/>
            <person name="Wada S."/>
        </authorList>
    </citation>
    <scope>NUCLEOTIDE SEQUENCE</scope>
    <source>
        <strain evidence="5">NJB18185</strain>
    </source>
</reference>
<dbReference type="PANTHER" id="PTHR12215:SF10">
    <property type="entry name" value="L-AMINOADIPATE-SEMIALDEHYDE DEHYDROGENASE-PHOSPHOPANTETHEINYL TRANSFERASE"/>
    <property type="match status" value="1"/>
</dbReference>
<evidence type="ECO:0000259" key="3">
    <source>
        <dbReference type="Pfam" id="PF01648"/>
    </source>
</evidence>
<dbReference type="Proteomes" id="UP000245060">
    <property type="component" value="Unassembled WGS sequence"/>
</dbReference>
<comment type="similarity">
    <text evidence="1">Belongs to the P-Pant transferase superfamily. Gsp/Sfp/HetI/AcpT family.</text>
</comment>
<proteinExistence type="inferred from homology"/>
<reference evidence="5" key="3">
    <citation type="journal article" date="2022" name="Microbiol. Resour. Announc.">
        <title>Draft Genome Sequences of Eight Mycobacterium montefiorense Strains Isolated from Salamanders in Captivity.</title>
        <authorList>
            <person name="Komine T."/>
            <person name="Ihara H."/>
            <person name="Fukano H."/>
            <person name="Hoshino Y."/>
            <person name="Kurata O."/>
            <person name="Wada S."/>
        </authorList>
    </citation>
    <scope>NUCLEOTIDE SEQUENCE</scope>
    <source>
        <strain evidence="5">NJB18185</strain>
    </source>
</reference>
<reference evidence="6" key="2">
    <citation type="submission" date="2018-04" db="EMBL/GenBank/DDBJ databases">
        <title>Draft genome sequence of Mycobacterium montefiorense isolated from Japanese black salamander.</title>
        <authorList>
            <person name="Fukano H."/>
            <person name="Yoshida M."/>
            <person name="Shimizu A."/>
            <person name="Iwao H."/>
            <person name="Kurata O."/>
            <person name="Katayama Y."/>
            <person name="Omatsu T."/>
            <person name="Mizutani T."/>
            <person name="Wada S."/>
            <person name="Hoshino Y."/>
        </authorList>
    </citation>
    <scope>NUCLEOTIDE SEQUENCE [LARGE SCALE GENOMIC DNA]</scope>
    <source>
        <strain evidence="6">BS</strain>
    </source>
</reference>
<dbReference type="PANTHER" id="PTHR12215">
    <property type="entry name" value="PHOSPHOPANTETHEINE TRANSFERASE"/>
    <property type="match status" value="1"/>
</dbReference>
<keyword evidence="6" id="KW-1185">Reference proteome</keyword>
<dbReference type="SUPFAM" id="SSF56214">
    <property type="entry name" value="4'-phosphopantetheinyl transferase"/>
    <property type="match status" value="2"/>
</dbReference>
<evidence type="ECO:0000313" key="4">
    <source>
        <dbReference type="EMBL" id="GBG35992.1"/>
    </source>
</evidence>
<feature type="domain" description="4'-phosphopantetheinyl transferase" evidence="3">
    <location>
        <begin position="135"/>
        <end position="208"/>
    </location>
</feature>
<dbReference type="EMBL" id="BFCH01000002">
    <property type="protein sequence ID" value="GBG35992.1"/>
    <property type="molecule type" value="Genomic_DNA"/>
</dbReference>
<dbReference type="GO" id="GO:0008897">
    <property type="term" value="F:holo-[acyl-carrier-protein] synthase activity"/>
    <property type="evidence" value="ECO:0007669"/>
    <property type="project" value="InterPro"/>
</dbReference>
<name>A0AA37USU8_9MYCO</name>